<dbReference type="InterPro" id="IPR001173">
    <property type="entry name" value="Glyco_trans_2-like"/>
</dbReference>
<dbReference type="Gene3D" id="3.90.550.10">
    <property type="entry name" value="Spore Coat Polysaccharide Biosynthesis Protein SpsA, Chain A"/>
    <property type="match status" value="1"/>
</dbReference>
<reference evidence="5 6" key="1">
    <citation type="submission" date="2013-04" db="EMBL/GenBank/DDBJ databases">
        <title>The Genome Sequence of Parabacteroides gordonii DSM 23371.</title>
        <authorList>
            <consortium name="The Broad Institute Genomics Platform"/>
            <person name="Earl A."/>
            <person name="Ward D."/>
            <person name="Feldgarden M."/>
            <person name="Gevers D."/>
            <person name="Martens E."/>
            <person name="Sakamoto M."/>
            <person name="Benno Y."/>
            <person name="Suzuki N."/>
            <person name="Matsunaga N."/>
            <person name="Koshihara K."/>
            <person name="Seki M."/>
            <person name="Komiya H."/>
            <person name="Walker B."/>
            <person name="Young S."/>
            <person name="Zeng Q."/>
            <person name="Gargeya S."/>
            <person name="Fitzgerald M."/>
            <person name="Haas B."/>
            <person name="Abouelleil A."/>
            <person name="Allen A.W."/>
            <person name="Alvarado L."/>
            <person name="Arachchi H.M."/>
            <person name="Berlin A.M."/>
            <person name="Chapman S.B."/>
            <person name="Gainer-Dewar J."/>
            <person name="Goldberg J."/>
            <person name="Griggs A."/>
            <person name="Gujja S."/>
            <person name="Hansen M."/>
            <person name="Howarth C."/>
            <person name="Imamovic A."/>
            <person name="Ireland A."/>
            <person name="Larimer J."/>
            <person name="McCowan C."/>
            <person name="Murphy C."/>
            <person name="Pearson M."/>
            <person name="Poon T.W."/>
            <person name="Priest M."/>
            <person name="Roberts A."/>
            <person name="Saif S."/>
            <person name="Shea T."/>
            <person name="Sisk P."/>
            <person name="Sykes S."/>
            <person name="Wortman J."/>
            <person name="Nusbaum C."/>
            <person name="Birren B."/>
        </authorList>
    </citation>
    <scope>NUCLEOTIDE SEQUENCE [LARGE SCALE GENOMIC DNA]</scope>
    <source>
        <strain evidence="5 6">MS-1</strain>
    </source>
</reference>
<gene>
    <name evidence="5" type="ORF">HMPREF1536_04306</name>
</gene>
<dbReference type="RefSeq" id="WP_028729194.1">
    <property type="nucleotide sequence ID" value="NZ_KE386763.1"/>
</dbReference>
<dbReference type="STRING" id="1203610.HMPREF1536_04306"/>
<keyword evidence="3" id="KW-0812">Transmembrane</keyword>
<evidence type="ECO:0000259" key="4">
    <source>
        <dbReference type="Pfam" id="PF00535"/>
    </source>
</evidence>
<organism evidence="5 6">
    <name type="scientific">Parabacteroides gordonii MS-1 = DSM 23371</name>
    <dbReference type="NCBI Taxonomy" id="1203610"/>
    <lineage>
        <taxon>Bacteria</taxon>
        <taxon>Pseudomonadati</taxon>
        <taxon>Bacteroidota</taxon>
        <taxon>Bacteroidia</taxon>
        <taxon>Bacteroidales</taxon>
        <taxon>Tannerellaceae</taxon>
        <taxon>Parabacteroides</taxon>
    </lineage>
</organism>
<name>A0A0F5IVR9_9BACT</name>
<evidence type="ECO:0000313" key="6">
    <source>
        <dbReference type="Proteomes" id="UP000033035"/>
    </source>
</evidence>
<evidence type="ECO:0000256" key="3">
    <source>
        <dbReference type="SAM" id="Phobius"/>
    </source>
</evidence>
<dbReference type="PATRIC" id="fig|1203610.3.peg.4383"/>
<keyword evidence="1" id="KW-0328">Glycosyltransferase</keyword>
<dbReference type="CDD" id="cd00761">
    <property type="entry name" value="Glyco_tranf_GTA_type"/>
    <property type="match status" value="1"/>
</dbReference>
<dbReference type="InterPro" id="IPR029044">
    <property type="entry name" value="Nucleotide-diphossugar_trans"/>
</dbReference>
<keyword evidence="3" id="KW-1133">Transmembrane helix</keyword>
<keyword evidence="3" id="KW-0472">Membrane</keyword>
<dbReference type="PANTHER" id="PTHR22916">
    <property type="entry name" value="GLYCOSYLTRANSFERASE"/>
    <property type="match status" value="1"/>
</dbReference>
<dbReference type="GO" id="GO:0016758">
    <property type="term" value="F:hexosyltransferase activity"/>
    <property type="evidence" value="ECO:0007669"/>
    <property type="project" value="UniProtKB-ARBA"/>
</dbReference>
<protein>
    <recommendedName>
        <fullName evidence="4">Glycosyltransferase 2-like domain-containing protein</fullName>
    </recommendedName>
</protein>
<evidence type="ECO:0000256" key="2">
    <source>
        <dbReference type="ARBA" id="ARBA00022679"/>
    </source>
</evidence>
<proteinExistence type="predicted"/>
<dbReference type="Proteomes" id="UP000033035">
    <property type="component" value="Unassembled WGS sequence"/>
</dbReference>
<dbReference type="AlphaFoldDB" id="A0A0F5IVR9"/>
<feature type="domain" description="Glycosyltransferase 2-like" evidence="4">
    <location>
        <begin position="8"/>
        <end position="177"/>
    </location>
</feature>
<keyword evidence="6" id="KW-1185">Reference proteome</keyword>
<accession>A0A0F5IVR9</accession>
<sequence length="355" mass="41990">MKESPFVSVVVPVYNAEKYLPACLESICNQTLRELEIIVVDDGSTDNSGRIADEYAARDGRIKVVHRRNGNPGATRNVGLELATGEYIGFIDGDDWIEPDMYRTMLNMALMYNPDWVVCGVSVDYTKDKKHLYQQVDKAYTENDRNRLLDLYFDLTDKNLFAYPVNKLYRSSIIRDYRLAFPEVLPYEDLMFNLNYYIHIQSVTLLPDLFYHYMRREELSAAGSFSATHLQACEMTADVFRHFFKVYNSDKFNVEAFLSFRKIADYSAYATSLYKRNSPLTRKERIECLRKDILENTTLKKDILLFQPKGFYQKMFYFILFHTTLVVTDSFYQFLFYIRYHFDSIYRKFRLFISR</sequence>
<dbReference type="EMBL" id="AQHW01000025">
    <property type="protein sequence ID" value="KKB49242.1"/>
    <property type="molecule type" value="Genomic_DNA"/>
</dbReference>
<evidence type="ECO:0000256" key="1">
    <source>
        <dbReference type="ARBA" id="ARBA00022676"/>
    </source>
</evidence>
<evidence type="ECO:0000313" key="5">
    <source>
        <dbReference type="EMBL" id="KKB49242.1"/>
    </source>
</evidence>
<dbReference type="HOGENOM" id="CLU_025996_25_1_10"/>
<feature type="transmembrane region" description="Helical" evidence="3">
    <location>
        <begin position="315"/>
        <end position="338"/>
    </location>
</feature>
<keyword evidence="2" id="KW-0808">Transferase</keyword>
<dbReference type="SUPFAM" id="SSF53448">
    <property type="entry name" value="Nucleotide-diphospho-sugar transferases"/>
    <property type="match status" value="1"/>
</dbReference>
<dbReference type="Pfam" id="PF00535">
    <property type="entry name" value="Glycos_transf_2"/>
    <property type="match status" value="1"/>
</dbReference>
<comment type="caution">
    <text evidence="5">The sequence shown here is derived from an EMBL/GenBank/DDBJ whole genome shotgun (WGS) entry which is preliminary data.</text>
</comment>
<dbReference type="PANTHER" id="PTHR22916:SF51">
    <property type="entry name" value="GLYCOSYLTRANSFERASE EPSH-RELATED"/>
    <property type="match status" value="1"/>
</dbReference>